<dbReference type="Proteomes" id="UP000800041">
    <property type="component" value="Unassembled WGS sequence"/>
</dbReference>
<dbReference type="EMBL" id="ML977152">
    <property type="protein sequence ID" value="KAF1987444.1"/>
    <property type="molecule type" value="Genomic_DNA"/>
</dbReference>
<evidence type="ECO:0000256" key="1">
    <source>
        <dbReference type="PROSITE-ProRule" id="PRU00175"/>
    </source>
</evidence>
<keyword evidence="1" id="KW-0479">Metal-binding</keyword>
<keyword evidence="4" id="KW-1185">Reference proteome</keyword>
<evidence type="ECO:0000259" key="2">
    <source>
        <dbReference type="PROSITE" id="PS50089"/>
    </source>
</evidence>
<keyword evidence="1" id="KW-0863">Zinc-finger</keyword>
<dbReference type="OrthoDB" id="5396564at2759"/>
<dbReference type="InterPro" id="IPR013083">
    <property type="entry name" value="Znf_RING/FYVE/PHD"/>
</dbReference>
<organism evidence="3 4">
    <name type="scientific">Aulographum hederae CBS 113979</name>
    <dbReference type="NCBI Taxonomy" id="1176131"/>
    <lineage>
        <taxon>Eukaryota</taxon>
        <taxon>Fungi</taxon>
        <taxon>Dikarya</taxon>
        <taxon>Ascomycota</taxon>
        <taxon>Pezizomycotina</taxon>
        <taxon>Dothideomycetes</taxon>
        <taxon>Pleosporomycetidae</taxon>
        <taxon>Aulographales</taxon>
        <taxon>Aulographaceae</taxon>
    </lineage>
</organism>
<accession>A0A6G1H305</accession>
<evidence type="ECO:0000313" key="4">
    <source>
        <dbReference type="Proteomes" id="UP000800041"/>
    </source>
</evidence>
<dbReference type="SUPFAM" id="SSF57850">
    <property type="entry name" value="RING/U-box"/>
    <property type="match status" value="1"/>
</dbReference>
<dbReference type="AlphaFoldDB" id="A0A6G1H305"/>
<dbReference type="InterPro" id="IPR001841">
    <property type="entry name" value="Znf_RING"/>
</dbReference>
<name>A0A6G1H305_9PEZI</name>
<reference evidence="3" key="1">
    <citation type="journal article" date="2020" name="Stud. Mycol.">
        <title>101 Dothideomycetes genomes: a test case for predicting lifestyles and emergence of pathogens.</title>
        <authorList>
            <person name="Haridas S."/>
            <person name="Albert R."/>
            <person name="Binder M."/>
            <person name="Bloem J."/>
            <person name="Labutti K."/>
            <person name="Salamov A."/>
            <person name="Andreopoulos B."/>
            <person name="Baker S."/>
            <person name="Barry K."/>
            <person name="Bills G."/>
            <person name="Bluhm B."/>
            <person name="Cannon C."/>
            <person name="Castanera R."/>
            <person name="Culley D."/>
            <person name="Daum C."/>
            <person name="Ezra D."/>
            <person name="Gonzalez J."/>
            <person name="Henrissat B."/>
            <person name="Kuo A."/>
            <person name="Liang C."/>
            <person name="Lipzen A."/>
            <person name="Lutzoni F."/>
            <person name="Magnuson J."/>
            <person name="Mondo S."/>
            <person name="Nolan M."/>
            <person name="Ohm R."/>
            <person name="Pangilinan J."/>
            <person name="Park H.-J."/>
            <person name="Ramirez L."/>
            <person name="Alfaro M."/>
            <person name="Sun H."/>
            <person name="Tritt A."/>
            <person name="Yoshinaga Y."/>
            <person name="Zwiers L.-H."/>
            <person name="Turgeon B."/>
            <person name="Goodwin S."/>
            <person name="Spatafora J."/>
            <person name="Crous P."/>
            <person name="Grigoriev I."/>
        </authorList>
    </citation>
    <scope>NUCLEOTIDE SEQUENCE</scope>
    <source>
        <strain evidence="3">CBS 113979</strain>
    </source>
</reference>
<dbReference type="GO" id="GO:0008270">
    <property type="term" value="F:zinc ion binding"/>
    <property type="evidence" value="ECO:0007669"/>
    <property type="project" value="UniProtKB-KW"/>
</dbReference>
<gene>
    <name evidence="3" type="ORF">K402DRAFT_420255</name>
</gene>
<protein>
    <recommendedName>
        <fullName evidence="2">RING-type domain-containing protein</fullName>
    </recommendedName>
</protein>
<dbReference type="PROSITE" id="PS50089">
    <property type="entry name" value="ZF_RING_2"/>
    <property type="match status" value="1"/>
</dbReference>
<sequence>MSAPPPIQDLEKRLPMATSTPTPICASTTTIAIINTAITNTAATIKTITHKLQRKIRAYDHVFLNMGKEKYQLLSRAIFLDSGVEPREISSLPADDRDCMICHAAYGEVDGDDCGDEDSVGECTAEGPIELTKCGHVMGADCYMAWADCYEQEDCNKCPKCRTELFDDAGDLSDRDLQLLDMMAAIKERVRRTKEELSAASGGDEEIRVAVIEKCEAAREKRVGKLSRADRRAKSDEIIEIGGWFEEL</sequence>
<dbReference type="Gene3D" id="3.30.40.10">
    <property type="entry name" value="Zinc/RING finger domain, C3HC4 (zinc finger)"/>
    <property type="match status" value="1"/>
</dbReference>
<dbReference type="CDD" id="cd16448">
    <property type="entry name" value="RING-H2"/>
    <property type="match status" value="1"/>
</dbReference>
<feature type="domain" description="RING-type" evidence="2">
    <location>
        <begin position="99"/>
        <end position="162"/>
    </location>
</feature>
<evidence type="ECO:0000313" key="3">
    <source>
        <dbReference type="EMBL" id="KAF1987444.1"/>
    </source>
</evidence>
<keyword evidence="1" id="KW-0862">Zinc</keyword>
<proteinExistence type="predicted"/>